<comment type="similarity">
    <text evidence="1 4">Belongs to the intercrine beta (chemokine CC) family.</text>
</comment>
<keyword evidence="3" id="KW-1015">Disulfide bond</keyword>
<evidence type="ECO:0000256" key="1">
    <source>
        <dbReference type="ARBA" id="ARBA00010868"/>
    </source>
</evidence>
<sequence>MKLITLALVCLLVAGVWLQDANGLSLQSSLSKCCFSFLKKHISPKRIRCYRNSSSSCSYEDGVIFSMRGGQKNCALKTDTWVENILPKIKPC</sequence>
<dbReference type="GO" id="GO:0005615">
    <property type="term" value="C:extracellular space"/>
    <property type="evidence" value="ECO:0007669"/>
    <property type="project" value="UniProtKB-KW"/>
</dbReference>
<dbReference type="AlphaFoldDB" id="A0A7J8CWF9"/>
<dbReference type="GO" id="GO:0006954">
    <property type="term" value="P:inflammatory response"/>
    <property type="evidence" value="ECO:0007669"/>
    <property type="project" value="TreeGrafter"/>
</dbReference>
<dbReference type="InterPro" id="IPR001811">
    <property type="entry name" value="Chemokine_IL8-like_dom"/>
</dbReference>
<dbReference type="GO" id="GO:0048020">
    <property type="term" value="F:CCR chemokine receptor binding"/>
    <property type="evidence" value="ECO:0007669"/>
    <property type="project" value="TreeGrafter"/>
</dbReference>
<comment type="subcellular location">
    <subcellularLocation>
        <location evidence="4">Secreted</location>
    </subcellularLocation>
</comment>
<dbReference type="PANTHER" id="PTHR12015">
    <property type="entry name" value="SMALL INDUCIBLE CYTOKINE A"/>
    <property type="match status" value="1"/>
</dbReference>
<dbReference type="GO" id="GO:0070098">
    <property type="term" value="P:chemokine-mediated signaling pathway"/>
    <property type="evidence" value="ECO:0007669"/>
    <property type="project" value="TreeGrafter"/>
</dbReference>
<dbReference type="InterPro" id="IPR036048">
    <property type="entry name" value="Interleukin_8-like_sf"/>
</dbReference>
<evidence type="ECO:0000256" key="4">
    <source>
        <dbReference type="RuleBase" id="RU361150"/>
    </source>
</evidence>
<dbReference type="GO" id="GO:0030335">
    <property type="term" value="P:positive regulation of cell migration"/>
    <property type="evidence" value="ECO:0007669"/>
    <property type="project" value="TreeGrafter"/>
</dbReference>
<organism evidence="6 7">
    <name type="scientific">Molossus molossus</name>
    <name type="common">Pallas' mastiff bat</name>
    <name type="synonym">Vespertilio molossus</name>
    <dbReference type="NCBI Taxonomy" id="27622"/>
    <lineage>
        <taxon>Eukaryota</taxon>
        <taxon>Metazoa</taxon>
        <taxon>Chordata</taxon>
        <taxon>Craniata</taxon>
        <taxon>Vertebrata</taxon>
        <taxon>Euteleostomi</taxon>
        <taxon>Mammalia</taxon>
        <taxon>Eutheria</taxon>
        <taxon>Laurasiatheria</taxon>
        <taxon>Chiroptera</taxon>
        <taxon>Yangochiroptera</taxon>
        <taxon>Molossidae</taxon>
        <taxon>Molossus</taxon>
    </lineage>
</organism>
<protein>
    <recommendedName>
        <fullName evidence="4">C-C motif chemokine</fullName>
    </recommendedName>
</protein>
<dbReference type="GO" id="GO:0061844">
    <property type="term" value="P:antimicrobial humoral immune response mediated by antimicrobial peptide"/>
    <property type="evidence" value="ECO:0007669"/>
    <property type="project" value="TreeGrafter"/>
</dbReference>
<name>A0A7J8CWF9_MOLMO</name>
<keyword evidence="4" id="KW-0145">Chemotaxis</keyword>
<feature type="chain" id="PRO_5029942896" description="C-C motif chemokine" evidence="4">
    <location>
        <begin position="24"/>
        <end position="92"/>
    </location>
</feature>
<evidence type="ECO:0000259" key="5">
    <source>
        <dbReference type="SMART" id="SM00199"/>
    </source>
</evidence>
<comment type="caution">
    <text evidence="6">The sequence shown here is derived from an EMBL/GenBank/DDBJ whole genome shotgun (WGS) entry which is preliminary data.</text>
</comment>
<dbReference type="EMBL" id="JACASF010000019">
    <property type="protein sequence ID" value="KAF6415227.1"/>
    <property type="molecule type" value="Genomic_DNA"/>
</dbReference>
<dbReference type="Proteomes" id="UP000550707">
    <property type="component" value="Unassembled WGS sequence"/>
</dbReference>
<evidence type="ECO:0000256" key="3">
    <source>
        <dbReference type="ARBA" id="ARBA00023157"/>
    </source>
</evidence>
<dbReference type="InterPro" id="IPR000827">
    <property type="entry name" value="Chemokine_CC_CS"/>
</dbReference>
<dbReference type="FunCoup" id="A0A7J8CWF9">
    <property type="interactions" value="25"/>
</dbReference>
<evidence type="ECO:0000256" key="2">
    <source>
        <dbReference type="ARBA" id="ARBA00022514"/>
    </source>
</evidence>
<dbReference type="InterPro" id="IPR039809">
    <property type="entry name" value="Chemokine_b/g/d"/>
</dbReference>
<evidence type="ECO:0000313" key="6">
    <source>
        <dbReference type="EMBL" id="KAF6415227.1"/>
    </source>
</evidence>
<dbReference type="Gene3D" id="2.40.50.40">
    <property type="match status" value="1"/>
</dbReference>
<evidence type="ECO:0000313" key="7">
    <source>
        <dbReference type="Proteomes" id="UP000550707"/>
    </source>
</evidence>
<accession>A0A7J8CWF9</accession>
<keyword evidence="7" id="KW-1185">Reference proteome</keyword>
<dbReference type="PANTHER" id="PTHR12015:SF5">
    <property type="entry name" value="C-C MOTIF CHEMOKINE 1"/>
    <property type="match status" value="1"/>
</dbReference>
<dbReference type="SMART" id="SM00199">
    <property type="entry name" value="SCY"/>
    <property type="match status" value="1"/>
</dbReference>
<proteinExistence type="inferred from homology"/>
<feature type="domain" description="Chemokine interleukin-8-like" evidence="5">
    <location>
        <begin position="30"/>
        <end position="89"/>
    </location>
</feature>
<dbReference type="SUPFAM" id="SSF54117">
    <property type="entry name" value="Interleukin 8-like chemokines"/>
    <property type="match status" value="1"/>
</dbReference>
<keyword evidence="2 4" id="KW-0202">Cytokine</keyword>
<dbReference type="Pfam" id="PF00048">
    <property type="entry name" value="IL8"/>
    <property type="match status" value="1"/>
</dbReference>
<dbReference type="PROSITE" id="PS00472">
    <property type="entry name" value="SMALL_CYTOKINES_CC"/>
    <property type="match status" value="1"/>
</dbReference>
<dbReference type="GO" id="GO:0008009">
    <property type="term" value="F:chemokine activity"/>
    <property type="evidence" value="ECO:0007669"/>
    <property type="project" value="InterPro"/>
</dbReference>
<gene>
    <name evidence="6" type="ORF">HJG59_002341</name>
</gene>
<feature type="signal peptide" evidence="4">
    <location>
        <begin position="1"/>
        <end position="23"/>
    </location>
</feature>
<dbReference type="GO" id="GO:0048245">
    <property type="term" value="P:eosinophil chemotaxis"/>
    <property type="evidence" value="ECO:0007669"/>
    <property type="project" value="TreeGrafter"/>
</dbReference>
<dbReference type="OrthoDB" id="9447832at2759"/>
<dbReference type="InParanoid" id="A0A7J8CWF9"/>
<reference evidence="6 7" key="1">
    <citation type="journal article" date="2020" name="Nature">
        <title>Six reference-quality genomes reveal evolution of bat adaptations.</title>
        <authorList>
            <person name="Jebb D."/>
            <person name="Huang Z."/>
            <person name="Pippel M."/>
            <person name="Hughes G.M."/>
            <person name="Lavrichenko K."/>
            <person name="Devanna P."/>
            <person name="Winkler S."/>
            <person name="Jermiin L.S."/>
            <person name="Skirmuntt E.C."/>
            <person name="Katzourakis A."/>
            <person name="Burkitt-Gray L."/>
            <person name="Ray D.A."/>
            <person name="Sullivan K.A.M."/>
            <person name="Roscito J.G."/>
            <person name="Kirilenko B.M."/>
            <person name="Davalos L.M."/>
            <person name="Corthals A.P."/>
            <person name="Power M.L."/>
            <person name="Jones G."/>
            <person name="Ransome R.D."/>
            <person name="Dechmann D.K.N."/>
            <person name="Locatelli A.G."/>
            <person name="Puechmaille S.J."/>
            <person name="Fedrigo O."/>
            <person name="Jarvis E.D."/>
            <person name="Hiller M."/>
            <person name="Vernes S.C."/>
            <person name="Myers E.W."/>
            <person name="Teeling E.C."/>
        </authorList>
    </citation>
    <scope>NUCLEOTIDE SEQUENCE [LARGE SCALE GENOMIC DNA]</scope>
    <source>
        <strain evidence="6">MMolMol1</strain>
        <tissue evidence="6">Muscle</tissue>
    </source>
</reference>
<keyword evidence="4" id="KW-0964">Secreted</keyword>
<keyword evidence="4" id="KW-0732">Signal</keyword>